<sequence length="231" mass="26093">MRILKLISALLSYPTQALLDAVPELEQAVREDRSLPLHERERLFDFLETLEDADIWTLQAAYVEQFDRGRKFSLHLFEHVHGESRDRGQAMIDLLTVYQRHGFELKARELPDYLPLFLEFLASLPDAEARELLDQAMHVVALLGERLSAQHSPYHVLFDALLALGTTPQTLDAIREQVAGEGPDRSITEMDKIWEEEQVTFLASGPGGCGASQPAQQTVHFVRRPQAAAPL</sequence>
<name>A0A317MTX5_9GAMM</name>
<comment type="caution">
    <text evidence="2">The sequence shown here is derived from an EMBL/GenBank/DDBJ whole genome shotgun (WGS) entry which is preliminary data.</text>
</comment>
<dbReference type="Gene3D" id="1.10.3480.10">
    <property type="entry name" value="TorD-like"/>
    <property type="match status" value="1"/>
</dbReference>
<dbReference type="GO" id="GO:0042128">
    <property type="term" value="P:nitrate assimilation"/>
    <property type="evidence" value="ECO:0007669"/>
    <property type="project" value="UniProtKB-KW"/>
</dbReference>
<keyword evidence="1" id="KW-0534">Nitrate assimilation</keyword>
<accession>A0A317MTX5</accession>
<dbReference type="Pfam" id="PF02613">
    <property type="entry name" value="Nitrate_red_del"/>
    <property type="match status" value="1"/>
</dbReference>
<dbReference type="PANTHER" id="PTHR43680">
    <property type="entry name" value="NITRATE REDUCTASE MOLYBDENUM COFACTOR ASSEMBLY CHAPERONE"/>
    <property type="match status" value="1"/>
</dbReference>
<dbReference type="NCBIfam" id="TIGR00684">
    <property type="entry name" value="narJ"/>
    <property type="match status" value="1"/>
</dbReference>
<dbReference type="RefSeq" id="WP_110018842.1">
    <property type="nucleotide sequence ID" value="NZ_QGTJ01000006.1"/>
</dbReference>
<evidence type="ECO:0000313" key="2">
    <source>
        <dbReference type="EMBL" id="PWV61168.1"/>
    </source>
</evidence>
<dbReference type="GO" id="GO:0051082">
    <property type="term" value="F:unfolded protein binding"/>
    <property type="evidence" value="ECO:0007669"/>
    <property type="project" value="InterPro"/>
</dbReference>
<gene>
    <name evidence="2" type="ORF">C7443_106182</name>
</gene>
<evidence type="ECO:0000313" key="3">
    <source>
        <dbReference type="Proteomes" id="UP000246569"/>
    </source>
</evidence>
<evidence type="ECO:0000256" key="1">
    <source>
        <dbReference type="ARBA" id="ARBA00023063"/>
    </source>
</evidence>
<dbReference type="InterPro" id="IPR003765">
    <property type="entry name" value="NO3_reductase_chaperone_NarJ"/>
</dbReference>
<dbReference type="SUPFAM" id="SSF89155">
    <property type="entry name" value="TorD-like"/>
    <property type="match status" value="1"/>
</dbReference>
<reference evidence="2 3" key="1">
    <citation type="submission" date="2018-05" db="EMBL/GenBank/DDBJ databases">
        <title>Genomic Encyclopedia of Type Strains, Phase IV (KMG-IV): sequencing the most valuable type-strain genomes for metagenomic binning, comparative biology and taxonomic classification.</title>
        <authorList>
            <person name="Goeker M."/>
        </authorList>
    </citation>
    <scope>NUCLEOTIDE SEQUENCE [LARGE SCALE GENOMIC DNA]</scope>
    <source>
        <strain evidence="2 3">DSM 23606</strain>
    </source>
</reference>
<dbReference type="AlphaFoldDB" id="A0A317MTX5"/>
<dbReference type="InterPro" id="IPR020945">
    <property type="entry name" value="DMSO/NO3_reduct_chaperone"/>
</dbReference>
<keyword evidence="3" id="KW-1185">Reference proteome</keyword>
<dbReference type="EMBL" id="QGTJ01000006">
    <property type="protein sequence ID" value="PWV61168.1"/>
    <property type="molecule type" value="Genomic_DNA"/>
</dbReference>
<dbReference type="GO" id="GO:0051131">
    <property type="term" value="P:chaperone-mediated protein complex assembly"/>
    <property type="evidence" value="ECO:0007669"/>
    <property type="project" value="InterPro"/>
</dbReference>
<proteinExistence type="predicted"/>
<dbReference type="GO" id="GO:0016530">
    <property type="term" value="F:metallochaperone activity"/>
    <property type="evidence" value="ECO:0007669"/>
    <property type="project" value="TreeGrafter"/>
</dbReference>
<dbReference type="InterPro" id="IPR036411">
    <property type="entry name" value="TorD-like_sf"/>
</dbReference>
<dbReference type="PANTHER" id="PTHR43680:SF2">
    <property type="entry name" value="NITRATE REDUCTASE MOLYBDENUM COFACTOR ASSEMBLY CHAPERONE NARJ"/>
    <property type="match status" value="1"/>
</dbReference>
<dbReference type="Proteomes" id="UP000246569">
    <property type="component" value="Unassembled WGS sequence"/>
</dbReference>
<dbReference type="OrthoDB" id="8478585at2"/>
<organism evidence="2 3">
    <name type="scientific">Plasticicumulans acidivorans</name>
    <dbReference type="NCBI Taxonomy" id="886464"/>
    <lineage>
        <taxon>Bacteria</taxon>
        <taxon>Pseudomonadati</taxon>
        <taxon>Pseudomonadota</taxon>
        <taxon>Gammaproteobacteria</taxon>
        <taxon>Candidatus Competibacteraceae</taxon>
        <taxon>Plasticicumulans</taxon>
    </lineage>
</organism>
<protein>
    <submittedName>
        <fullName evidence="2">Respiratory nitrate reductase chaperone NarJ</fullName>
    </submittedName>
</protein>